<reference evidence="7 10" key="1">
    <citation type="submission" date="2018-09" db="EMBL/GenBank/DDBJ databases">
        <title>Roseomonas sp. nov., isolated from feces of Tibetan antelopes in the Qinghai-Tibet plateau, China.</title>
        <authorList>
            <person name="Tian Z."/>
        </authorList>
    </citation>
    <scope>NUCLEOTIDE SEQUENCE [LARGE SCALE GENOMIC DNA]</scope>
    <source>
        <strain evidence="8 9">Z23</strain>
        <strain evidence="7 10">Z24</strain>
    </source>
</reference>
<dbReference type="CDD" id="cd03216">
    <property type="entry name" value="ABC_Carb_Monos_I"/>
    <property type="match status" value="1"/>
</dbReference>
<dbReference type="AlphaFoldDB" id="A0A3A9J9P6"/>
<keyword evidence="5 7" id="KW-0067">ATP-binding</keyword>
<evidence type="ECO:0000259" key="6">
    <source>
        <dbReference type="PROSITE" id="PS50893"/>
    </source>
</evidence>
<keyword evidence="2" id="KW-0762">Sugar transport</keyword>
<dbReference type="Proteomes" id="UP000274097">
    <property type="component" value="Unassembled WGS sequence"/>
</dbReference>
<evidence type="ECO:0000256" key="2">
    <source>
        <dbReference type="ARBA" id="ARBA00022597"/>
    </source>
</evidence>
<evidence type="ECO:0000256" key="5">
    <source>
        <dbReference type="ARBA" id="ARBA00022840"/>
    </source>
</evidence>
<keyword evidence="3" id="KW-0677">Repeat</keyword>
<dbReference type="PROSITE" id="PS00211">
    <property type="entry name" value="ABC_TRANSPORTER_1"/>
    <property type="match status" value="1"/>
</dbReference>
<accession>A0A3A9J9P6</accession>
<dbReference type="PANTHER" id="PTHR43790">
    <property type="entry name" value="CARBOHYDRATE TRANSPORT ATP-BINDING PROTEIN MG119-RELATED"/>
    <property type="match status" value="1"/>
</dbReference>
<sequence length="489" mass="52295">MASPQGTAVSLSGVSRSFGAVRALSGVDLAIPEGQCLGLVGHNGAGKSTLMHVLAGTLRPDTGQIALAGEQHDRITVNLAQRLGIRCVFQELSLCPNLTVAENTRILHPSIRGFGWRRKAGRLIAAMLDRIFPGHDISPDAVVADLSIGRRQMVEIARAFTVSQGALRLVILDEPTSSLDATTARQLLDFMRGALKSGVSCVLISHMMGEILNYSDLIAVMKNGQLVASGPVGQFSSESLVELMSGGEHPDRTARQRAARVRAETAISVRAEEPGRGLPFIARQGEVIGLAGLSGHGQTDFLVRVFEAARARHPGLSVSGDVSFVAGDRQADGVFPLWSIADNIGVASLPALRNGLLLSPGKEKDLSDRWGRTMGIKAPSLKDEILSLSGGNQQKALFARALSTRSAVVLMDDPMRGVDINTKLDVYDIIAQEAAGGRTFLWYTTEFEELEYCDRVYVFQNGRIVGELEGEQITEAGVIGSSFKDKEAA</sequence>
<dbReference type="PROSITE" id="PS50893">
    <property type="entry name" value="ABC_TRANSPORTER_2"/>
    <property type="match status" value="2"/>
</dbReference>
<dbReference type="Proteomes" id="UP000278036">
    <property type="component" value="Unassembled WGS sequence"/>
</dbReference>
<dbReference type="GO" id="GO:0005524">
    <property type="term" value="F:ATP binding"/>
    <property type="evidence" value="ECO:0007669"/>
    <property type="project" value="UniProtKB-KW"/>
</dbReference>
<proteinExistence type="predicted"/>
<keyword evidence="1" id="KW-0813">Transport</keyword>
<evidence type="ECO:0000313" key="7">
    <source>
        <dbReference type="EMBL" id="RKK02251.1"/>
    </source>
</evidence>
<dbReference type="Gene3D" id="3.40.50.300">
    <property type="entry name" value="P-loop containing nucleotide triphosphate hydrolases"/>
    <property type="match status" value="2"/>
</dbReference>
<dbReference type="InterPro" id="IPR050107">
    <property type="entry name" value="ABC_carbohydrate_import_ATPase"/>
</dbReference>
<dbReference type="SMART" id="SM00382">
    <property type="entry name" value="AAA"/>
    <property type="match status" value="2"/>
</dbReference>
<dbReference type="InterPro" id="IPR027417">
    <property type="entry name" value="P-loop_NTPase"/>
</dbReference>
<feature type="domain" description="ABC transporter" evidence="6">
    <location>
        <begin position="259"/>
        <end position="486"/>
    </location>
</feature>
<dbReference type="InterPro" id="IPR003593">
    <property type="entry name" value="AAA+_ATPase"/>
</dbReference>
<keyword evidence="4" id="KW-0547">Nucleotide-binding</keyword>
<dbReference type="EMBL" id="RFLX01000013">
    <property type="protein sequence ID" value="RMI20175.1"/>
    <property type="molecule type" value="Genomic_DNA"/>
</dbReference>
<dbReference type="Pfam" id="PF00005">
    <property type="entry name" value="ABC_tran"/>
    <property type="match status" value="2"/>
</dbReference>
<dbReference type="SUPFAM" id="SSF52540">
    <property type="entry name" value="P-loop containing nucleoside triphosphate hydrolases"/>
    <property type="match status" value="2"/>
</dbReference>
<dbReference type="InParanoid" id="A0A3A9J9P6"/>
<evidence type="ECO:0000313" key="8">
    <source>
        <dbReference type="EMBL" id="RMI20175.1"/>
    </source>
</evidence>
<evidence type="ECO:0000256" key="1">
    <source>
        <dbReference type="ARBA" id="ARBA00022448"/>
    </source>
</evidence>
<dbReference type="InterPro" id="IPR003439">
    <property type="entry name" value="ABC_transporter-like_ATP-bd"/>
</dbReference>
<name>A0A3A9J9P6_9PROT</name>
<dbReference type="OrthoDB" id="7283113at2"/>
<dbReference type="RefSeq" id="WP_120640131.1">
    <property type="nucleotide sequence ID" value="NZ_RAQU01000169.1"/>
</dbReference>
<evidence type="ECO:0000256" key="4">
    <source>
        <dbReference type="ARBA" id="ARBA00022741"/>
    </source>
</evidence>
<dbReference type="PANTHER" id="PTHR43790:SF9">
    <property type="entry name" value="GALACTOFURANOSE TRANSPORTER ATP-BINDING PROTEIN YTFR"/>
    <property type="match status" value="1"/>
</dbReference>
<evidence type="ECO:0000313" key="10">
    <source>
        <dbReference type="Proteomes" id="UP000278036"/>
    </source>
</evidence>
<keyword evidence="9" id="KW-1185">Reference proteome</keyword>
<dbReference type="EMBL" id="RAQU01000169">
    <property type="protein sequence ID" value="RKK02251.1"/>
    <property type="molecule type" value="Genomic_DNA"/>
</dbReference>
<protein>
    <submittedName>
        <fullName evidence="8">ATP-binding cassette domain-containing protein</fullName>
    </submittedName>
    <submittedName>
        <fullName evidence="7">Sugar ABC transporter ATP-binding protein</fullName>
    </submittedName>
</protein>
<dbReference type="GO" id="GO:0016887">
    <property type="term" value="F:ATP hydrolysis activity"/>
    <property type="evidence" value="ECO:0007669"/>
    <property type="project" value="InterPro"/>
</dbReference>
<evidence type="ECO:0000313" key="9">
    <source>
        <dbReference type="Proteomes" id="UP000274097"/>
    </source>
</evidence>
<dbReference type="InterPro" id="IPR017871">
    <property type="entry name" value="ABC_transporter-like_CS"/>
</dbReference>
<feature type="domain" description="ABC transporter" evidence="6">
    <location>
        <begin position="9"/>
        <end position="248"/>
    </location>
</feature>
<comment type="caution">
    <text evidence="7">The sequence shown here is derived from an EMBL/GenBank/DDBJ whole genome shotgun (WGS) entry which is preliminary data.</text>
</comment>
<organism evidence="7 10">
    <name type="scientific">Teichococcus wenyumeiae</name>
    <dbReference type="NCBI Taxonomy" id="2478470"/>
    <lineage>
        <taxon>Bacteria</taxon>
        <taxon>Pseudomonadati</taxon>
        <taxon>Pseudomonadota</taxon>
        <taxon>Alphaproteobacteria</taxon>
        <taxon>Acetobacterales</taxon>
        <taxon>Roseomonadaceae</taxon>
        <taxon>Roseomonas</taxon>
    </lineage>
</organism>
<evidence type="ECO:0000256" key="3">
    <source>
        <dbReference type="ARBA" id="ARBA00022737"/>
    </source>
</evidence>
<gene>
    <name evidence="7" type="ORF">D6Z83_20740</name>
    <name evidence="8" type="ORF">EBE87_17000</name>
</gene>